<comment type="similarity">
    <text evidence="1">Belongs to the GHMP kinase family. GalK subfamily.</text>
</comment>
<accession>A0A7C2FE20</accession>
<dbReference type="InterPro" id="IPR014721">
    <property type="entry name" value="Ribsml_uS5_D2-typ_fold_subgr"/>
</dbReference>
<evidence type="ECO:0000256" key="3">
    <source>
        <dbReference type="ARBA" id="ARBA00022840"/>
    </source>
</evidence>
<evidence type="ECO:0000313" key="7">
    <source>
        <dbReference type="EMBL" id="HEF87041.1"/>
    </source>
</evidence>
<dbReference type="Gene3D" id="3.30.70.890">
    <property type="entry name" value="GHMP kinase, C-terminal domain"/>
    <property type="match status" value="1"/>
</dbReference>
<dbReference type="SUPFAM" id="SSF54211">
    <property type="entry name" value="Ribosomal protein S5 domain 2-like"/>
    <property type="match status" value="1"/>
</dbReference>
<dbReference type="PRINTS" id="PR00959">
    <property type="entry name" value="MEVGALKINASE"/>
</dbReference>
<dbReference type="InterPro" id="IPR020568">
    <property type="entry name" value="Ribosomal_Su5_D2-typ_SF"/>
</dbReference>
<dbReference type="Gene3D" id="3.30.230.10">
    <property type="match status" value="1"/>
</dbReference>
<evidence type="ECO:0000259" key="4">
    <source>
        <dbReference type="Pfam" id="PF00288"/>
    </source>
</evidence>
<keyword evidence="2" id="KW-0547">Nucleotide-binding</keyword>
<dbReference type="EMBL" id="DSJT01000005">
    <property type="protein sequence ID" value="HEF87041.1"/>
    <property type="molecule type" value="Genomic_DNA"/>
</dbReference>
<dbReference type="PRINTS" id="PR00473">
    <property type="entry name" value="GALCTOKINASE"/>
</dbReference>
<dbReference type="InterPro" id="IPR019539">
    <property type="entry name" value="GalKase_N"/>
</dbReference>
<sequence length="452" mass="50751">MGFQRKGLKSCDKPALKSRETLVMFLENVSEVIDFMIRQHVKLHGEKPRVIASAPGRLDFLNTHQDYKGLPVVSVAINRRTYVALSISKNESKTVSINLCEEGVPCEDTFNVDHPDLVDRGWFGNYIRSVVRALRMKGYSFEDFNLTIFSEVPVGSGLASSAALQVSLVAGLNALFKLGLEKKDIAETAYFSEHDIMGIPCGRLDQYGSAMGGITLINTKPPFNTKTFVKKDLLFIVFDSGIRHSTGSIHPVRISELKQGVKELLLMNDLPGDLKNIIKEEIYEVEWERLSYQRLEPYLRRINQVSMKRIVFTLKMHLSTILALKLLEESSNTNTWNEVEAFLTMECEECLGKYGVQANNFLRLLGGLVNYQHVLLRDLYEVSLPQLELIRNKALEAGSYGVKISGAGLGGSLLGLVDSREQAVKILEHTRGLVRNAWIVSYDEGVRVDFES</sequence>
<keyword evidence="7" id="KW-0418">Kinase</keyword>
<dbReference type="PIRSF" id="PIRSF000530">
    <property type="entry name" value="Galactokinase"/>
    <property type="match status" value="1"/>
</dbReference>
<comment type="caution">
    <text evidence="7">The sequence shown here is derived from an EMBL/GenBank/DDBJ whole genome shotgun (WGS) entry which is preliminary data.</text>
</comment>
<reference evidence="7" key="1">
    <citation type="journal article" date="2020" name="mSystems">
        <title>Genome- and Community-Level Interaction Insights into Carbon Utilization and Element Cycling Functions of Hydrothermarchaeota in Hydrothermal Sediment.</title>
        <authorList>
            <person name="Zhou Z."/>
            <person name="Liu Y."/>
            <person name="Xu W."/>
            <person name="Pan J."/>
            <person name="Luo Z.H."/>
            <person name="Li M."/>
        </authorList>
    </citation>
    <scope>NUCLEOTIDE SEQUENCE [LARGE SCALE GENOMIC DNA]</scope>
    <source>
        <strain evidence="7">SpSt-23</strain>
    </source>
</reference>
<keyword evidence="3" id="KW-0067">ATP-binding</keyword>
<evidence type="ECO:0000259" key="5">
    <source>
        <dbReference type="Pfam" id="PF08544"/>
    </source>
</evidence>
<dbReference type="InterPro" id="IPR006206">
    <property type="entry name" value="Mevalonate/galactokinase"/>
</dbReference>
<protein>
    <submittedName>
        <fullName evidence="7">GHMP kinase</fullName>
    </submittedName>
</protein>
<organism evidence="7">
    <name type="scientific">Thermosphaera aggregans</name>
    <dbReference type="NCBI Taxonomy" id="54254"/>
    <lineage>
        <taxon>Archaea</taxon>
        <taxon>Thermoproteota</taxon>
        <taxon>Thermoprotei</taxon>
        <taxon>Desulfurococcales</taxon>
        <taxon>Desulfurococcaceae</taxon>
        <taxon>Thermosphaera</taxon>
    </lineage>
</organism>
<proteinExistence type="inferred from homology"/>
<feature type="domain" description="GHMP kinase C-terminal" evidence="5">
    <location>
        <begin position="362"/>
        <end position="428"/>
    </location>
</feature>
<dbReference type="InterPro" id="IPR036554">
    <property type="entry name" value="GHMP_kinase_C_sf"/>
</dbReference>
<dbReference type="SUPFAM" id="SSF55060">
    <property type="entry name" value="GHMP Kinase, C-terminal domain"/>
    <property type="match status" value="1"/>
</dbReference>
<dbReference type="GO" id="GO:0004335">
    <property type="term" value="F:galactokinase activity"/>
    <property type="evidence" value="ECO:0007669"/>
    <property type="project" value="InterPro"/>
</dbReference>
<evidence type="ECO:0000256" key="1">
    <source>
        <dbReference type="ARBA" id="ARBA00006566"/>
    </source>
</evidence>
<dbReference type="Pfam" id="PF08544">
    <property type="entry name" value="GHMP_kinases_C"/>
    <property type="match status" value="1"/>
</dbReference>
<dbReference type="Pfam" id="PF00288">
    <property type="entry name" value="GHMP_kinases_N"/>
    <property type="match status" value="1"/>
</dbReference>
<evidence type="ECO:0000256" key="2">
    <source>
        <dbReference type="ARBA" id="ARBA00022741"/>
    </source>
</evidence>
<dbReference type="GO" id="GO:0006012">
    <property type="term" value="P:galactose metabolic process"/>
    <property type="evidence" value="ECO:0007669"/>
    <property type="project" value="InterPro"/>
</dbReference>
<dbReference type="PANTHER" id="PTHR10457">
    <property type="entry name" value="MEVALONATE KINASE/GALACTOKINASE"/>
    <property type="match status" value="1"/>
</dbReference>
<dbReference type="GO" id="GO:0005829">
    <property type="term" value="C:cytosol"/>
    <property type="evidence" value="ECO:0007669"/>
    <property type="project" value="TreeGrafter"/>
</dbReference>
<dbReference type="InterPro" id="IPR006204">
    <property type="entry name" value="GHMP_kinase_N_dom"/>
</dbReference>
<keyword evidence="7" id="KW-0808">Transferase</keyword>
<dbReference type="PANTHER" id="PTHR10457:SF7">
    <property type="entry name" value="GALACTOKINASE-RELATED"/>
    <property type="match status" value="1"/>
</dbReference>
<dbReference type="AlphaFoldDB" id="A0A7C2FE20"/>
<gene>
    <name evidence="7" type="ORF">ENP55_01800</name>
</gene>
<dbReference type="InterPro" id="IPR000705">
    <property type="entry name" value="Galactokinase"/>
</dbReference>
<dbReference type="Pfam" id="PF10509">
    <property type="entry name" value="GalKase_gal_bdg"/>
    <property type="match status" value="1"/>
</dbReference>
<name>A0A7C2FE20_9CREN</name>
<feature type="domain" description="GHMP kinase N-terminal" evidence="4">
    <location>
        <begin position="125"/>
        <end position="213"/>
    </location>
</feature>
<feature type="domain" description="Galactokinase N-terminal" evidence="6">
    <location>
        <begin position="39"/>
        <end position="86"/>
    </location>
</feature>
<evidence type="ECO:0000259" key="6">
    <source>
        <dbReference type="Pfam" id="PF10509"/>
    </source>
</evidence>
<dbReference type="InterPro" id="IPR013750">
    <property type="entry name" value="GHMP_kinase_C_dom"/>
</dbReference>
<dbReference type="GO" id="GO:0005524">
    <property type="term" value="F:ATP binding"/>
    <property type="evidence" value="ECO:0007669"/>
    <property type="project" value="UniProtKB-KW"/>
</dbReference>